<evidence type="ECO:0000313" key="5">
    <source>
        <dbReference type="Proteomes" id="UP001596512"/>
    </source>
</evidence>
<dbReference type="InterPro" id="IPR037045">
    <property type="entry name" value="S8pro/Inhibitor_I9_sf"/>
</dbReference>
<proteinExistence type="predicted"/>
<feature type="domain" description="Inhibitor I9" evidence="3">
    <location>
        <begin position="58"/>
        <end position="102"/>
    </location>
</feature>
<reference evidence="5" key="1">
    <citation type="journal article" date="2019" name="Int. J. Syst. Evol. Microbiol.">
        <title>The Global Catalogue of Microorganisms (GCM) 10K type strain sequencing project: providing services to taxonomists for standard genome sequencing and annotation.</title>
        <authorList>
            <consortium name="The Broad Institute Genomics Platform"/>
            <consortium name="The Broad Institute Genome Sequencing Center for Infectious Disease"/>
            <person name="Wu L."/>
            <person name="Ma J."/>
        </authorList>
    </citation>
    <scope>NUCLEOTIDE SEQUENCE [LARGE SCALE GENOMIC DNA]</scope>
    <source>
        <strain evidence="5">JCM 17695</strain>
    </source>
</reference>
<feature type="region of interest" description="Disordered" evidence="1">
    <location>
        <begin position="104"/>
        <end position="136"/>
    </location>
</feature>
<comment type="caution">
    <text evidence="4">The sequence shown here is derived from an EMBL/GenBank/DDBJ whole genome shotgun (WGS) entry which is preliminary data.</text>
</comment>
<evidence type="ECO:0000259" key="3">
    <source>
        <dbReference type="Pfam" id="PF05922"/>
    </source>
</evidence>
<keyword evidence="2" id="KW-0732">Signal</keyword>
<dbReference type="Gene3D" id="3.30.70.80">
    <property type="entry name" value="Peptidase S8 propeptide/proteinase inhibitor I9"/>
    <property type="match status" value="1"/>
</dbReference>
<protein>
    <submittedName>
        <fullName evidence="4">Protease inhibitor I9 family protein</fullName>
    </submittedName>
</protein>
<keyword evidence="4" id="KW-0646">Protease inhibitor</keyword>
<keyword evidence="5" id="KW-1185">Reference proteome</keyword>
<gene>
    <name evidence="4" type="ORF">ACFQV2_03415</name>
</gene>
<accession>A0ABW2TJS3</accession>
<evidence type="ECO:0000313" key="4">
    <source>
        <dbReference type="EMBL" id="MFC7612828.1"/>
    </source>
</evidence>
<dbReference type="GO" id="GO:0030414">
    <property type="term" value="F:peptidase inhibitor activity"/>
    <property type="evidence" value="ECO:0007669"/>
    <property type="project" value="UniProtKB-KW"/>
</dbReference>
<dbReference type="Pfam" id="PF05922">
    <property type="entry name" value="Inhibitor_I9"/>
    <property type="match status" value="1"/>
</dbReference>
<sequence>MRIRTRLACVGVATGGMIAGLVASAGAAEGQVLGAGAATAIEGSYVVVLKPGAALQDVPGTVTRTYRSALRGFAVTMSERQARRLAADPAVAYVEQDQVVTAAGEQLNPPSWGTDRVDQRTLPWTGSTRTRTRRPT</sequence>
<organism evidence="4 5">
    <name type="scientific">Actinokineospora soli</name>
    <dbReference type="NCBI Taxonomy" id="1048753"/>
    <lineage>
        <taxon>Bacteria</taxon>
        <taxon>Bacillati</taxon>
        <taxon>Actinomycetota</taxon>
        <taxon>Actinomycetes</taxon>
        <taxon>Pseudonocardiales</taxon>
        <taxon>Pseudonocardiaceae</taxon>
        <taxon>Actinokineospora</taxon>
    </lineage>
</organism>
<dbReference type="EMBL" id="JBHTEY010000004">
    <property type="protein sequence ID" value="MFC7612828.1"/>
    <property type="molecule type" value="Genomic_DNA"/>
</dbReference>
<evidence type="ECO:0000256" key="1">
    <source>
        <dbReference type="SAM" id="MobiDB-lite"/>
    </source>
</evidence>
<name>A0ABW2TJS3_9PSEU</name>
<feature type="chain" id="PRO_5046400399" evidence="2">
    <location>
        <begin position="28"/>
        <end position="136"/>
    </location>
</feature>
<evidence type="ECO:0000256" key="2">
    <source>
        <dbReference type="SAM" id="SignalP"/>
    </source>
</evidence>
<dbReference type="InterPro" id="IPR010259">
    <property type="entry name" value="S8pro/Inhibitor_I9"/>
</dbReference>
<dbReference type="Proteomes" id="UP001596512">
    <property type="component" value="Unassembled WGS sequence"/>
</dbReference>
<dbReference type="SUPFAM" id="SSF54897">
    <property type="entry name" value="Protease propeptides/inhibitors"/>
    <property type="match status" value="1"/>
</dbReference>
<feature type="signal peptide" evidence="2">
    <location>
        <begin position="1"/>
        <end position="27"/>
    </location>
</feature>